<dbReference type="InterPro" id="IPR038740">
    <property type="entry name" value="BioF2-like_GNAT_dom"/>
</dbReference>
<keyword evidence="3" id="KW-1185">Reference proteome</keyword>
<dbReference type="SUPFAM" id="SSF55729">
    <property type="entry name" value="Acyl-CoA N-acyltransferases (Nat)"/>
    <property type="match status" value="1"/>
</dbReference>
<dbReference type="PANTHER" id="PTHR36174:SF1">
    <property type="entry name" value="LIPID II:GLYCINE GLYCYLTRANSFERASE"/>
    <property type="match status" value="1"/>
</dbReference>
<evidence type="ECO:0000259" key="1">
    <source>
        <dbReference type="Pfam" id="PF13480"/>
    </source>
</evidence>
<proteinExistence type="predicted"/>
<dbReference type="Gene3D" id="3.40.630.30">
    <property type="match status" value="1"/>
</dbReference>
<gene>
    <name evidence="2" type="ORF">SAMN05444170_5101</name>
</gene>
<sequence length="356" mass="39934">MTDVGGFSILKPTDPRWDVLFNALPSPARDIFYSAGFARLCAKMLPPSEMPVCAAFSSGAGDILLYPFVVRDLAALVDSSISKGLQDTISLYGRGGVVGCASPDALKAFHQSLARYMFDQRVLCSFDRFHPVMLNHTLAVRNCEIIDVGGFVVVDLLLSPQALRESFKSSVRKDLRKAERNGITCFAEANCSHLVDFLEIYYQTMERNSANAFYFFPEVFFKALPTELPGQFHFFYAVHEGRIVSCELVLHHGRYSHSFLGGTRREYLPLAANPLLKEAIFHEMKQLGCEFFFLGGGQRANDSIFSFKHAYAPDGVLASLVGGTIWRHDEYEGLKLDMIQGGREISPNRFQFYDRQ</sequence>
<reference evidence="3" key="1">
    <citation type="submission" date="2016-11" db="EMBL/GenBank/DDBJ databases">
        <authorList>
            <person name="Varghese N."/>
            <person name="Submissions S."/>
        </authorList>
    </citation>
    <scope>NUCLEOTIDE SEQUENCE [LARGE SCALE GENOMIC DNA]</scope>
    <source>
        <strain evidence="3">GAS401</strain>
    </source>
</reference>
<dbReference type="RefSeq" id="WP_072822055.1">
    <property type="nucleotide sequence ID" value="NZ_LT670849.1"/>
</dbReference>
<dbReference type="OrthoDB" id="9785911at2"/>
<dbReference type="EMBL" id="LT670849">
    <property type="protein sequence ID" value="SHN82401.1"/>
    <property type="molecule type" value="Genomic_DNA"/>
</dbReference>
<evidence type="ECO:0000313" key="2">
    <source>
        <dbReference type="EMBL" id="SHN82401.1"/>
    </source>
</evidence>
<name>A0A1M7UH98_9BRAD</name>
<dbReference type="Proteomes" id="UP000184096">
    <property type="component" value="Chromosome I"/>
</dbReference>
<accession>A0A1M7UH98</accession>
<dbReference type="InterPro" id="IPR050644">
    <property type="entry name" value="PG_Glycine_Bridge_Synth"/>
</dbReference>
<dbReference type="InterPro" id="IPR016181">
    <property type="entry name" value="Acyl_CoA_acyltransferase"/>
</dbReference>
<protein>
    <submittedName>
        <fullName evidence="2">Acetyltransferase (GNAT) domain-containing protein</fullName>
    </submittedName>
</protein>
<organism evidence="2 3">
    <name type="scientific">Bradyrhizobium erythrophlei</name>
    <dbReference type="NCBI Taxonomy" id="1437360"/>
    <lineage>
        <taxon>Bacteria</taxon>
        <taxon>Pseudomonadati</taxon>
        <taxon>Pseudomonadota</taxon>
        <taxon>Alphaproteobacteria</taxon>
        <taxon>Hyphomicrobiales</taxon>
        <taxon>Nitrobacteraceae</taxon>
        <taxon>Bradyrhizobium</taxon>
    </lineage>
</organism>
<keyword evidence="2" id="KW-0808">Transferase</keyword>
<dbReference type="GO" id="GO:0016740">
    <property type="term" value="F:transferase activity"/>
    <property type="evidence" value="ECO:0007669"/>
    <property type="project" value="UniProtKB-KW"/>
</dbReference>
<dbReference type="PANTHER" id="PTHR36174">
    <property type="entry name" value="LIPID II:GLYCINE GLYCYLTRANSFERASE"/>
    <property type="match status" value="1"/>
</dbReference>
<dbReference type="Pfam" id="PF13480">
    <property type="entry name" value="Acetyltransf_6"/>
    <property type="match status" value="1"/>
</dbReference>
<evidence type="ECO:0000313" key="3">
    <source>
        <dbReference type="Proteomes" id="UP000184096"/>
    </source>
</evidence>
<feature type="domain" description="BioF2-like acetyltransferase" evidence="1">
    <location>
        <begin position="166"/>
        <end position="298"/>
    </location>
</feature>
<dbReference type="AlphaFoldDB" id="A0A1M7UH98"/>